<dbReference type="STRING" id="1862672.BO225_02690"/>
<evidence type="ECO:0000313" key="2">
    <source>
        <dbReference type="Proteomes" id="UP000186705"/>
    </source>
</evidence>
<dbReference type="OrthoDB" id="2056845at2"/>
<keyword evidence="2" id="KW-1185">Reference proteome</keyword>
<dbReference type="GeneID" id="78274854"/>
<name>A0A1U7NPK1_9FIRM</name>
<dbReference type="RefSeq" id="WP_076340751.1">
    <property type="nucleotide sequence ID" value="NZ_CAMSPY010000089.1"/>
</dbReference>
<reference evidence="1 2" key="1">
    <citation type="submission" date="2016-11" db="EMBL/GenBank/DDBJ databases">
        <title>Description of two novel members of the family Erysipelotrichaceae: Ileibacterium lipovorans gen. nov., sp. nov. and Dubosiella newyorkensis, gen. nov., sp. nov.</title>
        <authorList>
            <person name="Cox L.M."/>
            <person name="Sohn J."/>
            <person name="Tyrrell K.L."/>
            <person name="Citron D.M."/>
            <person name="Lawson P.A."/>
            <person name="Patel N.B."/>
            <person name="Iizumi T."/>
            <person name="Perez-Perez G.I."/>
            <person name="Goldstein E.J."/>
            <person name="Blaser M.J."/>
        </authorList>
    </citation>
    <scope>NUCLEOTIDE SEQUENCE [LARGE SCALE GENOMIC DNA]</scope>
    <source>
        <strain evidence="1 2">NYU-BL-A4</strain>
    </source>
</reference>
<evidence type="ECO:0000313" key="1">
    <source>
        <dbReference type="EMBL" id="OLU47566.1"/>
    </source>
</evidence>
<comment type="caution">
    <text evidence="1">The sequence shown here is derived from an EMBL/GenBank/DDBJ whole genome shotgun (WGS) entry which is preliminary data.</text>
</comment>
<sequence length="271" mass="30162">MKRIRFLLAVLTIATILSGCSGGEKSKPEPVAKLLKEFETKDHLDGTALARWMDCVAQATITANPEGYAIDIDKGLLGFQTIWCFQQDGWIYYVQDLQNGPEQPISEAVSLARTDGKTQTNINLSLDVNGVISSNSFERDPYWSTVDSTYQRCPLVDVLSAEGIEILRSFPDQFSGSLNQSENEWTITWMALDPDALYDKLSGSRFTKSGFSTSSQCIHSWTMTQEGVVLTIETTDIQNSSSRSVANVCSLREEAENRSRIVALFDQYPVE</sequence>
<proteinExistence type="predicted"/>
<dbReference type="Proteomes" id="UP000186705">
    <property type="component" value="Unassembled WGS sequence"/>
</dbReference>
<dbReference type="PROSITE" id="PS51257">
    <property type="entry name" value="PROKAR_LIPOPROTEIN"/>
    <property type="match status" value="1"/>
</dbReference>
<organism evidence="1 2">
    <name type="scientific">Dubosiella newyorkensis</name>
    <dbReference type="NCBI Taxonomy" id="1862672"/>
    <lineage>
        <taxon>Bacteria</taxon>
        <taxon>Bacillati</taxon>
        <taxon>Bacillota</taxon>
        <taxon>Erysipelotrichia</taxon>
        <taxon>Erysipelotrichales</taxon>
        <taxon>Erysipelotrichaceae</taxon>
        <taxon>Dubosiella</taxon>
    </lineage>
</organism>
<dbReference type="EMBL" id="MPKA01000045">
    <property type="protein sequence ID" value="OLU47566.1"/>
    <property type="molecule type" value="Genomic_DNA"/>
</dbReference>
<gene>
    <name evidence="1" type="ORF">BO225_02690</name>
</gene>
<protein>
    <recommendedName>
        <fullName evidence="3">Lipoprotein</fullName>
    </recommendedName>
</protein>
<evidence type="ECO:0008006" key="3">
    <source>
        <dbReference type="Google" id="ProtNLM"/>
    </source>
</evidence>
<dbReference type="AlphaFoldDB" id="A0A1U7NPK1"/>
<accession>A0A1U7NPK1</accession>